<evidence type="ECO:0000313" key="3">
    <source>
        <dbReference type="EMBL" id="EGZ19876.1"/>
    </source>
</evidence>
<dbReference type="GeneID" id="20641600"/>
<evidence type="ECO:0000313" key="4">
    <source>
        <dbReference type="Proteomes" id="UP000002640"/>
    </source>
</evidence>
<proteinExistence type="predicted"/>
<gene>
    <name evidence="3" type="ORF">PHYSODRAFT_298246</name>
</gene>
<name>G4ZBF4_PHYSP</name>
<dbReference type="SMR" id="G4ZBF4"/>
<dbReference type="InParanoid" id="G4ZBF4"/>
<dbReference type="RefSeq" id="XP_009522593.1">
    <property type="nucleotide sequence ID" value="XM_009524298.1"/>
</dbReference>
<dbReference type="Proteomes" id="UP000002640">
    <property type="component" value="Unassembled WGS sequence"/>
</dbReference>
<accession>G4ZBF4</accession>
<reference evidence="3 4" key="1">
    <citation type="journal article" date="2006" name="Science">
        <title>Phytophthora genome sequences uncover evolutionary origins and mechanisms of pathogenesis.</title>
        <authorList>
            <person name="Tyler B.M."/>
            <person name="Tripathy S."/>
            <person name="Zhang X."/>
            <person name="Dehal P."/>
            <person name="Jiang R.H."/>
            <person name="Aerts A."/>
            <person name="Arredondo F.D."/>
            <person name="Baxter L."/>
            <person name="Bensasson D."/>
            <person name="Beynon J.L."/>
            <person name="Chapman J."/>
            <person name="Damasceno C.M."/>
            <person name="Dorrance A.E."/>
            <person name="Dou D."/>
            <person name="Dickerman A.W."/>
            <person name="Dubchak I.L."/>
            <person name="Garbelotto M."/>
            <person name="Gijzen M."/>
            <person name="Gordon S.G."/>
            <person name="Govers F."/>
            <person name="Grunwald N.J."/>
            <person name="Huang W."/>
            <person name="Ivors K.L."/>
            <person name="Jones R.W."/>
            <person name="Kamoun S."/>
            <person name="Krampis K."/>
            <person name="Lamour K.H."/>
            <person name="Lee M.K."/>
            <person name="McDonald W.H."/>
            <person name="Medina M."/>
            <person name="Meijer H.J."/>
            <person name="Nordberg E.K."/>
            <person name="Maclean D.J."/>
            <person name="Ospina-Giraldo M.D."/>
            <person name="Morris P.F."/>
            <person name="Phuntumart V."/>
            <person name="Putnam N.H."/>
            <person name="Rash S."/>
            <person name="Rose J.K."/>
            <person name="Sakihama Y."/>
            <person name="Salamov A.A."/>
            <person name="Savidor A."/>
            <person name="Scheuring C.F."/>
            <person name="Smith B.M."/>
            <person name="Sobral B.W."/>
            <person name="Terry A."/>
            <person name="Torto-Alalibo T.A."/>
            <person name="Win J."/>
            <person name="Xu Z."/>
            <person name="Zhang H."/>
            <person name="Grigoriev I.V."/>
            <person name="Rokhsar D.S."/>
            <person name="Boore J.L."/>
        </authorList>
    </citation>
    <scope>NUCLEOTIDE SEQUENCE [LARGE SCALE GENOMIC DNA]</scope>
    <source>
        <strain evidence="3 4">P6497</strain>
    </source>
</reference>
<sequence length="425" mass="49201">MQGDDKAMDELQLAALPPLSPTTERAFSEALEDLSELDKYDEPSVVKLEETTATPQRLLQKVRDAEATSLRMATPPPSAPRNQDDIGRMSPVNSLIDLPSEAFQDSAEAKRARRSAIEKKSRQRRQAMLKRMREEVKQLENVYTEIVKRKQTQCWDSSSNGELAAVSMEDLQKKYSELSLVAHALEEDQAALREVLRSHEDFHERLRRLAEEREDENSLWDSGIPPSSSFSVKFRLHSPEECYAIVRETYKEIERFCAADHFETTGASFMGWTDKRKVDRELQVLQFCFTKRFPFESVESLLEKTWQIFSNGSKMAEMSFDRSVRTRFEVLQVLNDNLIIVRRDHKIPSMPISFGSVQIIFRLRTPTGFTMCSRTIPVPEIQEAMEPHEYFYDALHWYVKVKSLCFLIHSADNTYRCHENLQDAL</sequence>
<organism evidence="3 4">
    <name type="scientific">Phytophthora sojae (strain P6497)</name>
    <name type="common">Soybean stem and root rot agent</name>
    <name type="synonym">Phytophthora megasperma f. sp. glycines</name>
    <dbReference type="NCBI Taxonomy" id="1094619"/>
    <lineage>
        <taxon>Eukaryota</taxon>
        <taxon>Sar</taxon>
        <taxon>Stramenopiles</taxon>
        <taxon>Oomycota</taxon>
        <taxon>Peronosporomycetes</taxon>
        <taxon>Peronosporales</taxon>
        <taxon>Peronosporaceae</taxon>
        <taxon>Phytophthora</taxon>
    </lineage>
</organism>
<dbReference type="KEGG" id="psoj:PHYSODRAFT_298246"/>
<keyword evidence="4" id="KW-1185">Reference proteome</keyword>
<dbReference type="EMBL" id="JH159153">
    <property type="protein sequence ID" value="EGZ19876.1"/>
    <property type="molecule type" value="Genomic_DNA"/>
</dbReference>
<dbReference type="OMA" id="TMCSRTI"/>
<evidence type="ECO:0000256" key="1">
    <source>
        <dbReference type="SAM" id="Coils"/>
    </source>
</evidence>
<keyword evidence="1" id="KW-0175">Coiled coil</keyword>
<feature type="region of interest" description="Disordered" evidence="2">
    <location>
        <begin position="67"/>
        <end position="86"/>
    </location>
</feature>
<dbReference type="AlphaFoldDB" id="G4ZBF4"/>
<protein>
    <submittedName>
        <fullName evidence="3">Uncharacterized protein</fullName>
    </submittedName>
</protein>
<evidence type="ECO:0000256" key="2">
    <source>
        <dbReference type="SAM" id="MobiDB-lite"/>
    </source>
</evidence>
<feature type="region of interest" description="Disordered" evidence="2">
    <location>
        <begin position="1"/>
        <end position="23"/>
    </location>
</feature>
<feature type="coiled-coil region" evidence="1">
    <location>
        <begin position="122"/>
        <end position="212"/>
    </location>
</feature>